<dbReference type="HAMAP" id="MF_00589">
    <property type="entry name" value="PSII_PsbU"/>
    <property type="match status" value="1"/>
</dbReference>
<keyword evidence="7" id="KW-0813">Transport</keyword>
<comment type="subcellular location">
    <subcellularLocation>
        <location evidence="7">Cellular thylakoid membrane</location>
        <topology evidence="7">Peripheral membrane protein</topology>
        <orientation evidence="7">Lumenal side</orientation>
    </subcellularLocation>
    <subcellularLocation>
        <location evidence="1">Membrane</location>
        <topology evidence="1">Peripheral membrane protein</topology>
    </subcellularLocation>
</comment>
<evidence type="ECO:0000256" key="6">
    <source>
        <dbReference type="ARBA" id="ARBA00023276"/>
    </source>
</evidence>
<dbReference type="Gene3D" id="1.10.150.320">
    <property type="entry name" value="Photosystem II 12 kDa extrinsic protein"/>
    <property type="match status" value="1"/>
</dbReference>
<keyword evidence="4 7" id="KW-0793">Thylakoid</keyword>
<dbReference type="SUPFAM" id="SSF81585">
    <property type="entry name" value="PsbU/PolX domain-like"/>
    <property type="match status" value="1"/>
</dbReference>
<evidence type="ECO:0000256" key="2">
    <source>
        <dbReference type="ARBA" id="ARBA00010827"/>
    </source>
</evidence>
<gene>
    <name evidence="7 8" type="primary">psbU</name>
    <name evidence="8" type="ORF">KME07_19120</name>
</gene>
<comment type="caution">
    <text evidence="8">The sequence shown here is derived from an EMBL/GenBank/DDBJ whole genome shotgun (WGS) entry which is preliminary data.</text>
</comment>
<dbReference type="GO" id="GO:0042549">
    <property type="term" value="P:photosystem II stabilization"/>
    <property type="evidence" value="ECO:0007669"/>
    <property type="project" value="InterPro"/>
</dbReference>
<comment type="function">
    <text evidence="7">One of the extrinsic, lumenal subunits of photosystem II (PSII). PSII is a light-driven water plastoquinone oxidoreductase, using light energy to abstract electrons from H(2)O, generating a proton gradient subsequently used for ATP formation. The extrinsic proteins stabilize the structure of photosystem II oxygen-evolving complex (OEC), the ion environment of oxygen evolution and protect the OEC against heat-induced inactivation.</text>
</comment>
<keyword evidence="5 7" id="KW-0472">Membrane</keyword>
<dbReference type="GO" id="GO:0009654">
    <property type="term" value="C:photosystem II oxygen evolving complex"/>
    <property type="evidence" value="ECO:0007669"/>
    <property type="project" value="InterPro"/>
</dbReference>
<name>A0A951PDT3_9CYAN</name>
<dbReference type="GO" id="GO:0019898">
    <property type="term" value="C:extrinsic component of membrane"/>
    <property type="evidence" value="ECO:0007669"/>
    <property type="project" value="InterPro"/>
</dbReference>
<evidence type="ECO:0000256" key="1">
    <source>
        <dbReference type="ARBA" id="ARBA00004170"/>
    </source>
</evidence>
<organism evidence="8 9">
    <name type="scientific">Pegethrix bostrychoides GSE-TBD4-15B</name>
    <dbReference type="NCBI Taxonomy" id="2839662"/>
    <lineage>
        <taxon>Bacteria</taxon>
        <taxon>Bacillati</taxon>
        <taxon>Cyanobacteriota</taxon>
        <taxon>Cyanophyceae</taxon>
        <taxon>Oculatellales</taxon>
        <taxon>Oculatellaceae</taxon>
        <taxon>Pegethrix</taxon>
    </lineage>
</organism>
<keyword evidence="7" id="KW-0602">Photosynthesis</keyword>
<dbReference type="GO" id="GO:0031676">
    <property type="term" value="C:plasma membrane-derived thylakoid membrane"/>
    <property type="evidence" value="ECO:0007669"/>
    <property type="project" value="UniProtKB-SubCell"/>
</dbReference>
<evidence type="ECO:0000313" key="9">
    <source>
        <dbReference type="Proteomes" id="UP000707356"/>
    </source>
</evidence>
<dbReference type="NCBIfam" id="NF002708">
    <property type="entry name" value="PRK02515.1"/>
    <property type="match status" value="1"/>
</dbReference>
<keyword evidence="6 7" id="KW-0604">Photosystem II</keyword>
<evidence type="ECO:0000256" key="5">
    <source>
        <dbReference type="ARBA" id="ARBA00023136"/>
    </source>
</evidence>
<reference evidence="8" key="2">
    <citation type="journal article" date="2022" name="Microbiol. Resour. Announc.">
        <title>Metagenome Sequencing to Explore Phylogenomics of Terrestrial Cyanobacteria.</title>
        <authorList>
            <person name="Ward R.D."/>
            <person name="Stajich J.E."/>
            <person name="Johansen J.R."/>
            <person name="Huntemann M."/>
            <person name="Clum A."/>
            <person name="Foster B."/>
            <person name="Foster B."/>
            <person name="Roux S."/>
            <person name="Palaniappan K."/>
            <person name="Varghese N."/>
            <person name="Mukherjee S."/>
            <person name="Reddy T.B.K."/>
            <person name="Daum C."/>
            <person name="Copeland A."/>
            <person name="Chen I.A."/>
            <person name="Ivanova N.N."/>
            <person name="Kyrpides N.C."/>
            <person name="Shapiro N."/>
            <person name="Eloe-Fadrosh E.A."/>
            <person name="Pietrasiak N."/>
        </authorList>
    </citation>
    <scope>NUCLEOTIDE SEQUENCE</scope>
    <source>
        <strain evidence="8">GSE-TBD4-15B</strain>
    </source>
</reference>
<keyword evidence="3 7" id="KW-0249">Electron transport</keyword>
<protein>
    <recommendedName>
        <fullName evidence="7">Photosystem II extrinsic protein U</fullName>
        <shortName evidence="7">PSII-U</shortName>
        <shortName evidence="7">PsbU</shortName>
    </recommendedName>
    <alternativeName>
        <fullName evidence="7">Photosystem II 12 kDa extrinsic protein</fullName>
        <shortName evidence="7">PS II complex 12 kDa extrinsic protein</shortName>
    </alternativeName>
</protein>
<evidence type="ECO:0000256" key="4">
    <source>
        <dbReference type="ARBA" id="ARBA00023078"/>
    </source>
</evidence>
<evidence type="ECO:0000313" key="8">
    <source>
        <dbReference type="EMBL" id="MBW4467543.1"/>
    </source>
</evidence>
<evidence type="ECO:0000256" key="3">
    <source>
        <dbReference type="ARBA" id="ARBA00022982"/>
    </source>
</evidence>
<dbReference type="InterPro" id="IPR010527">
    <property type="entry name" value="PSII_PsbU"/>
</dbReference>
<reference evidence="8" key="1">
    <citation type="submission" date="2021-05" db="EMBL/GenBank/DDBJ databases">
        <authorList>
            <person name="Pietrasiak N."/>
            <person name="Ward R."/>
            <person name="Stajich J.E."/>
            <person name="Kurbessoian T."/>
        </authorList>
    </citation>
    <scope>NUCLEOTIDE SEQUENCE</scope>
    <source>
        <strain evidence="8">GSE-TBD4-15B</strain>
    </source>
</reference>
<dbReference type="EMBL" id="JAHHHV010000077">
    <property type="protein sequence ID" value="MBW4467543.1"/>
    <property type="molecule type" value="Genomic_DNA"/>
</dbReference>
<dbReference type="Proteomes" id="UP000707356">
    <property type="component" value="Unassembled WGS sequence"/>
</dbReference>
<sequence>MKQLFGQVLSSLLLLTVALGCLGGWQPSALATGLSWNALTGAPTAPLLMAMEPRNRADDKLATEFGKKIDLNNTNIRAFMEYPGLYPTLARKILQNAPFESVDDVLEMPDLTDRQLDILQANMDRFTLSAPEDTFVEGGDRFNNGIYR</sequence>
<dbReference type="GO" id="GO:0015979">
    <property type="term" value="P:photosynthesis"/>
    <property type="evidence" value="ECO:0007669"/>
    <property type="project" value="UniProtKB-UniRule"/>
</dbReference>
<dbReference type="Pfam" id="PF06514">
    <property type="entry name" value="PsbU"/>
    <property type="match status" value="1"/>
</dbReference>
<dbReference type="AlphaFoldDB" id="A0A951PDT3"/>
<accession>A0A951PDT3</accession>
<comment type="subunit">
    <text evidence="7">PSII is composed of 1 copy each of membrane proteins PsbA, PsbB, PsbC, PsbD, PsbE, PsbF, PsbH, PsbI, PsbJ, PsbK, PsbL, PsbM, PsbT, PsbX, PsbY, PsbZ, Psb30/Ycf12, peripheral proteins PsbO, CyanoQ (PsbQ), PsbU, PsbV and a large number of cofactors. It forms dimeric complexes.</text>
</comment>
<comment type="similarity">
    <text evidence="2 7">Belongs to the PsbU family.</text>
</comment>
<proteinExistence type="inferred from homology"/>
<dbReference type="PROSITE" id="PS51257">
    <property type="entry name" value="PROKAR_LIPOPROTEIN"/>
    <property type="match status" value="1"/>
</dbReference>
<evidence type="ECO:0000256" key="7">
    <source>
        <dbReference type="HAMAP-Rule" id="MF_00589"/>
    </source>
</evidence>